<accession>A0AAD8QYR6</accession>
<dbReference type="Proteomes" id="UP001231189">
    <property type="component" value="Unassembled WGS sequence"/>
</dbReference>
<name>A0AAD8QYR6_LOLMU</name>
<proteinExistence type="predicted"/>
<dbReference type="EMBL" id="JAUUTY010000007">
    <property type="protein sequence ID" value="KAK1611513.1"/>
    <property type="molecule type" value="Genomic_DNA"/>
</dbReference>
<sequence length="158" mass="17907">MSKVSPMFQSSMENLLEGLSRSFVNLKSLSLHIPYCCLSSFLSIFCLVRKAPNLEVFDIELGFHYEEDEGVDINVLNAQRAVDVFSNLTTVHMKNVTWNLYEMAFIQFVLLEARQLEVFSIHESRRCLKPNQAALALAEVAQYMRSSPAANLVIGQMP</sequence>
<organism evidence="1 2">
    <name type="scientific">Lolium multiflorum</name>
    <name type="common">Italian ryegrass</name>
    <name type="synonym">Lolium perenne subsp. multiflorum</name>
    <dbReference type="NCBI Taxonomy" id="4521"/>
    <lineage>
        <taxon>Eukaryota</taxon>
        <taxon>Viridiplantae</taxon>
        <taxon>Streptophyta</taxon>
        <taxon>Embryophyta</taxon>
        <taxon>Tracheophyta</taxon>
        <taxon>Spermatophyta</taxon>
        <taxon>Magnoliopsida</taxon>
        <taxon>Liliopsida</taxon>
        <taxon>Poales</taxon>
        <taxon>Poaceae</taxon>
        <taxon>BOP clade</taxon>
        <taxon>Pooideae</taxon>
        <taxon>Poodae</taxon>
        <taxon>Poeae</taxon>
        <taxon>Poeae Chloroplast Group 2 (Poeae type)</taxon>
        <taxon>Loliodinae</taxon>
        <taxon>Loliinae</taxon>
        <taxon>Lolium</taxon>
    </lineage>
</organism>
<reference evidence="1" key="1">
    <citation type="submission" date="2023-07" db="EMBL/GenBank/DDBJ databases">
        <title>A chromosome-level genome assembly of Lolium multiflorum.</title>
        <authorList>
            <person name="Chen Y."/>
            <person name="Copetti D."/>
            <person name="Kolliker R."/>
            <person name="Studer B."/>
        </authorList>
    </citation>
    <scope>NUCLEOTIDE SEQUENCE</scope>
    <source>
        <strain evidence="1">02402/16</strain>
        <tissue evidence="1">Leaf</tissue>
    </source>
</reference>
<evidence type="ECO:0000313" key="1">
    <source>
        <dbReference type="EMBL" id="KAK1611513.1"/>
    </source>
</evidence>
<protein>
    <submittedName>
        <fullName evidence="1">Uncharacterized protein</fullName>
    </submittedName>
</protein>
<keyword evidence="2" id="KW-1185">Reference proteome</keyword>
<evidence type="ECO:0000313" key="2">
    <source>
        <dbReference type="Proteomes" id="UP001231189"/>
    </source>
</evidence>
<gene>
    <name evidence="1" type="ORF">QYE76_035186</name>
</gene>
<dbReference type="AlphaFoldDB" id="A0AAD8QYR6"/>
<comment type="caution">
    <text evidence="1">The sequence shown here is derived from an EMBL/GenBank/DDBJ whole genome shotgun (WGS) entry which is preliminary data.</text>
</comment>